<dbReference type="AlphaFoldDB" id="A0A2N1PSD9"/>
<evidence type="ECO:0000256" key="1">
    <source>
        <dbReference type="SAM" id="Phobius"/>
    </source>
</evidence>
<protein>
    <submittedName>
        <fullName evidence="2">Uncharacterized protein</fullName>
    </submittedName>
</protein>
<keyword evidence="1" id="KW-1133">Transmembrane helix</keyword>
<comment type="caution">
    <text evidence="2">The sequence shown here is derived from an EMBL/GenBank/DDBJ whole genome shotgun (WGS) entry which is preliminary data.</text>
</comment>
<evidence type="ECO:0000313" key="3">
    <source>
        <dbReference type="Proteomes" id="UP000233256"/>
    </source>
</evidence>
<dbReference type="EMBL" id="PGXC01000003">
    <property type="protein sequence ID" value="PKK91259.1"/>
    <property type="molecule type" value="Genomic_DNA"/>
</dbReference>
<sequence>MNLQKEKKVSDKLKTGMGPSKAVMFTALIIFLCMFALLGFLRNAFRISSELNLKPSPTKISINENGVNERRHSHYSLFFNPLTKNVDKREDRQILSKSESDLK</sequence>
<organism evidence="2 3">
    <name type="scientific">Candidatus Wallbacteria bacterium HGW-Wallbacteria-1</name>
    <dbReference type="NCBI Taxonomy" id="2013854"/>
    <lineage>
        <taxon>Bacteria</taxon>
        <taxon>Candidatus Walliibacteriota</taxon>
    </lineage>
</organism>
<evidence type="ECO:0000313" key="2">
    <source>
        <dbReference type="EMBL" id="PKK91259.1"/>
    </source>
</evidence>
<proteinExistence type="predicted"/>
<reference evidence="2 3" key="1">
    <citation type="journal article" date="2017" name="ISME J.">
        <title>Potential for microbial H2 and metal transformations associated with novel bacteria and archaea in deep terrestrial subsurface sediments.</title>
        <authorList>
            <person name="Hernsdorf A.W."/>
            <person name="Amano Y."/>
            <person name="Miyakawa K."/>
            <person name="Ise K."/>
            <person name="Suzuki Y."/>
            <person name="Anantharaman K."/>
            <person name="Probst A."/>
            <person name="Burstein D."/>
            <person name="Thomas B.C."/>
            <person name="Banfield J.F."/>
        </authorList>
    </citation>
    <scope>NUCLEOTIDE SEQUENCE [LARGE SCALE GENOMIC DNA]</scope>
    <source>
        <strain evidence="2">HGW-Wallbacteria-1</strain>
    </source>
</reference>
<name>A0A2N1PSD9_9BACT</name>
<gene>
    <name evidence="2" type="ORF">CVV64_05675</name>
</gene>
<keyword evidence="1" id="KW-0812">Transmembrane</keyword>
<feature type="transmembrane region" description="Helical" evidence="1">
    <location>
        <begin position="22"/>
        <end position="41"/>
    </location>
</feature>
<accession>A0A2N1PSD9</accession>
<keyword evidence="1" id="KW-0472">Membrane</keyword>
<dbReference type="Proteomes" id="UP000233256">
    <property type="component" value="Unassembled WGS sequence"/>
</dbReference>